<feature type="domain" description="AAA+ ATPase" evidence="15">
    <location>
        <begin position="253"/>
        <end position="387"/>
    </location>
</feature>
<evidence type="ECO:0000259" key="15">
    <source>
        <dbReference type="SMART" id="SM00382"/>
    </source>
</evidence>
<dbReference type="SMART" id="SM01024">
    <property type="entry name" value="BCS1_N"/>
    <property type="match status" value="1"/>
</dbReference>
<dbReference type="Gene3D" id="3.40.50.300">
    <property type="entry name" value="P-loop containing nucleotide triphosphate hydrolases"/>
    <property type="match status" value="1"/>
</dbReference>
<evidence type="ECO:0000313" key="17">
    <source>
        <dbReference type="Proteomes" id="UP000046393"/>
    </source>
</evidence>
<evidence type="ECO:0000256" key="8">
    <source>
        <dbReference type="ARBA" id="ARBA00022840"/>
    </source>
</evidence>
<comment type="subcellular location">
    <subcellularLocation>
        <location evidence="1">Mitochondrion inner membrane</location>
        <topology evidence="1">Single-pass membrane protein</topology>
    </subcellularLocation>
</comment>
<dbReference type="Pfam" id="PF25426">
    <property type="entry name" value="AAA_lid_BCS1"/>
    <property type="match status" value="1"/>
</dbReference>
<dbReference type="PROSITE" id="PS00674">
    <property type="entry name" value="AAA"/>
    <property type="match status" value="1"/>
</dbReference>
<evidence type="ECO:0000256" key="13">
    <source>
        <dbReference type="ARBA" id="ARBA00048778"/>
    </source>
</evidence>
<dbReference type="InterPro" id="IPR003960">
    <property type="entry name" value="ATPase_AAA_CS"/>
</dbReference>
<keyword evidence="11" id="KW-0472">Membrane</keyword>
<keyword evidence="6" id="KW-0999">Mitochondrion inner membrane</keyword>
<keyword evidence="17" id="KW-1185">Reference proteome</keyword>
<dbReference type="GO" id="GO:0005743">
    <property type="term" value="C:mitochondrial inner membrane"/>
    <property type="evidence" value="ECO:0007669"/>
    <property type="project" value="UniProtKB-SubCell"/>
</dbReference>
<evidence type="ECO:0000256" key="2">
    <source>
        <dbReference type="ARBA" id="ARBA00007448"/>
    </source>
</evidence>
<dbReference type="CDD" id="cd19510">
    <property type="entry name" value="RecA-like_BCS1"/>
    <property type="match status" value="1"/>
</dbReference>
<dbReference type="SMART" id="SM00382">
    <property type="entry name" value="AAA"/>
    <property type="match status" value="1"/>
</dbReference>
<keyword evidence="5 14" id="KW-0547">Nucleotide-binding</keyword>
<evidence type="ECO:0000256" key="6">
    <source>
        <dbReference type="ARBA" id="ARBA00022792"/>
    </source>
</evidence>
<comment type="catalytic activity">
    <reaction evidence="13">
        <text>ATP + H2O = ADP + phosphate + H(+)</text>
        <dbReference type="Rhea" id="RHEA:13065"/>
        <dbReference type="ChEBI" id="CHEBI:15377"/>
        <dbReference type="ChEBI" id="CHEBI:15378"/>
        <dbReference type="ChEBI" id="CHEBI:30616"/>
        <dbReference type="ChEBI" id="CHEBI:43474"/>
        <dbReference type="ChEBI" id="CHEBI:456216"/>
    </reaction>
    <physiologicalReaction direction="left-to-right" evidence="13">
        <dbReference type="Rhea" id="RHEA:13066"/>
    </physiologicalReaction>
</comment>
<dbReference type="AlphaFoldDB" id="A0A158R4L2"/>
<dbReference type="STRING" id="451379.A0A158R4L2"/>
<keyword evidence="10" id="KW-0496">Mitochondrion</keyword>
<protein>
    <recommendedName>
        <fullName evidence="3">Mitochondrial chaperone BCS1</fullName>
    </recommendedName>
    <alternativeName>
        <fullName evidence="12">BCS1-like protein</fullName>
    </alternativeName>
</protein>
<dbReference type="InterPro" id="IPR014851">
    <property type="entry name" value="BCS1_N"/>
</dbReference>
<evidence type="ECO:0000256" key="3">
    <source>
        <dbReference type="ARBA" id="ARBA00016942"/>
    </source>
</evidence>
<dbReference type="Proteomes" id="UP000046393">
    <property type="component" value="Unplaced"/>
</dbReference>
<dbReference type="InterPro" id="IPR003593">
    <property type="entry name" value="AAA+_ATPase"/>
</dbReference>
<evidence type="ECO:0000313" key="18">
    <source>
        <dbReference type="WBParaSite" id="SMUV_0000368901-mRNA-1"/>
    </source>
</evidence>
<dbReference type="InterPro" id="IPR027417">
    <property type="entry name" value="P-loop_NTPase"/>
</dbReference>
<feature type="domain" description="BCS1 N-terminal" evidence="16">
    <location>
        <begin position="52"/>
        <end position="222"/>
    </location>
</feature>
<sequence length="451" mass="50858">MTLEIGDEFTGVPVEEPAINKFEKKADYSKPKNFLSNVITGNPYFNAGAGLTGIGLALALLRRSLSATLTLLKRRFVISLEMDSSNVAYPWLLDYINKKSSHQTLRLSAQPQVFQTESGRIKCTFNYFPSHGIHYFVCNNRWIQVDRQRQNQIFNSGNLSTPFETVTLTTLGSDVNFFKKLLENASAEAVKEMNTGLIMYNAVGPEWRRFGKPLRKRAISSVVLEEGLSEKIQMDFEEFCKSSEWYAKRGIPYRRGYLFYGPPGTGKSSYITALASHYGFSICTLSLSERTLDDERLKHLLNTSPSNSVVLLEDIDVAFSAPDFLQKSKAYDGLTRVTFSGLLNAIDGVGCSEERILFMTTNHIEVLDSALIRPGRVDLQCHFGLCSAGMIYKQMFNNFYGARLNNELLMRFRRNVQLLDSQISPAQLQGHLLLHKTNPESALQELDSLKQ</sequence>
<dbReference type="Pfam" id="PF08740">
    <property type="entry name" value="BCS1_N"/>
    <property type="match status" value="1"/>
</dbReference>
<keyword evidence="7" id="KW-0378">Hydrolase</keyword>
<dbReference type="Pfam" id="PF00004">
    <property type="entry name" value="AAA"/>
    <property type="match status" value="1"/>
</dbReference>
<evidence type="ECO:0000256" key="9">
    <source>
        <dbReference type="ARBA" id="ARBA00022989"/>
    </source>
</evidence>
<dbReference type="GO" id="GO:0016887">
    <property type="term" value="F:ATP hydrolysis activity"/>
    <property type="evidence" value="ECO:0007669"/>
    <property type="project" value="InterPro"/>
</dbReference>
<comment type="similarity">
    <text evidence="2">Belongs to the AAA ATPase family. BCS1 subfamily.</text>
</comment>
<evidence type="ECO:0000256" key="7">
    <source>
        <dbReference type="ARBA" id="ARBA00022801"/>
    </source>
</evidence>
<dbReference type="WBParaSite" id="SMUV_0000368901-mRNA-1">
    <property type="protein sequence ID" value="SMUV_0000368901-mRNA-1"/>
    <property type="gene ID" value="SMUV_0000368901"/>
</dbReference>
<dbReference type="InterPro" id="IPR050747">
    <property type="entry name" value="Mitochondrial_chaperone_BCS1"/>
</dbReference>
<evidence type="ECO:0000256" key="5">
    <source>
        <dbReference type="ARBA" id="ARBA00022741"/>
    </source>
</evidence>
<evidence type="ECO:0000256" key="4">
    <source>
        <dbReference type="ARBA" id="ARBA00022692"/>
    </source>
</evidence>
<proteinExistence type="inferred from homology"/>
<name>A0A158R4L2_9BILA</name>
<keyword evidence="4" id="KW-0812">Transmembrane</keyword>
<dbReference type="SUPFAM" id="SSF52540">
    <property type="entry name" value="P-loop containing nucleoside triphosphate hydrolases"/>
    <property type="match status" value="1"/>
</dbReference>
<dbReference type="GO" id="GO:0005524">
    <property type="term" value="F:ATP binding"/>
    <property type="evidence" value="ECO:0007669"/>
    <property type="project" value="UniProtKB-KW"/>
</dbReference>
<dbReference type="InterPro" id="IPR003959">
    <property type="entry name" value="ATPase_AAA_core"/>
</dbReference>
<dbReference type="PANTHER" id="PTHR23070">
    <property type="entry name" value="BCS1 AAA-TYPE ATPASE"/>
    <property type="match status" value="1"/>
</dbReference>
<organism evidence="17 18">
    <name type="scientific">Syphacia muris</name>
    <dbReference type="NCBI Taxonomy" id="451379"/>
    <lineage>
        <taxon>Eukaryota</taxon>
        <taxon>Metazoa</taxon>
        <taxon>Ecdysozoa</taxon>
        <taxon>Nematoda</taxon>
        <taxon>Chromadorea</taxon>
        <taxon>Rhabditida</taxon>
        <taxon>Spirurina</taxon>
        <taxon>Oxyuridomorpha</taxon>
        <taxon>Oxyuroidea</taxon>
        <taxon>Oxyuridae</taxon>
        <taxon>Syphacia</taxon>
    </lineage>
</organism>
<keyword evidence="9" id="KW-1133">Transmembrane helix</keyword>
<accession>A0A158R4L2</accession>
<reference evidence="18" key="1">
    <citation type="submission" date="2016-04" db="UniProtKB">
        <authorList>
            <consortium name="WormBaseParasite"/>
        </authorList>
    </citation>
    <scope>IDENTIFICATION</scope>
</reference>
<evidence type="ECO:0000256" key="14">
    <source>
        <dbReference type="RuleBase" id="RU003651"/>
    </source>
</evidence>
<keyword evidence="8 14" id="KW-0067">ATP-binding</keyword>
<evidence type="ECO:0000256" key="10">
    <source>
        <dbReference type="ARBA" id="ARBA00023128"/>
    </source>
</evidence>
<evidence type="ECO:0000259" key="16">
    <source>
        <dbReference type="SMART" id="SM01024"/>
    </source>
</evidence>
<evidence type="ECO:0000256" key="11">
    <source>
        <dbReference type="ARBA" id="ARBA00023136"/>
    </source>
</evidence>
<evidence type="ECO:0000256" key="1">
    <source>
        <dbReference type="ARBA" id="ARBA00004434"/>
    </source>
</evidence>
<evidence type="ECO:0000256" key="12">
    <source>
        <dbReference type="ARBA" id="ARBA00032816"/>
    </source>
</evidence>
<dbReference type="InterPro" id="IPR057495">
    <property type="entry name" value="AAA_lid_BCS1"/>
</dbReference>